<feature type="compositionally biased region" description="Polar residues" evidence="5">
    <location>
        <begin position="403"/>
        <end position="422"/>
    </location>
</feature>
<evidence type="ECO:0000259" key="6">
    <source>
        <dbReference type="PROSITE" id="PS50011"/>
    </source>
</evidence>
<dbReference type="InterPro" id="IPR050117">
    <property type="entry name" value="MAPK"/>
</dbReference>
<dbReference type="SMART" id="SM00220">
    <property type="entry name" value="S_TKc"/>
    <property type="match status" value="1"/>
</dbReference>
<dbReference type="AlphaFoldDB" id="A0A7S2W7D2"/>
<dbReference type="PROSITE" id="PS50011">
    <property type="entry name" value="PROTEIN_KINASE_DOM"/>
    <property type="match status" value="1"/>
</dbReference>
<reference evidence="7" key="1">
    <citation type="submission" date="2021-01" db="EMBL/GenBank/DDBJ databases">
        <authorList>
            <person name="Corre E."/>
            <person name="Pelletier E."/>
            <person name="Niang G."/>
            <person name="Scheremetjew M."/>
            <person name="Finn R."/>
            <person name="Kale V."/>
            <person name="Holt S."/>
            <person name="Cochrane G."/>
            <person name="Meng A."/>
            <person name="Brown T."/>
            <person name="Cohen L."/>
        </authorList>
    </citation>
    <scope>NUCLEOTIDE SEQUENCE</scope>
    <source>
        <strain evidence="7">NY070348D</strain>
    </source>
</reference>
<feature type="compositionally biased region" description="Basic and acidic residues" evidence="5">
    <location>
        <begin position="430"/>
        <end position="443"/>
    </location>
</feature>
<feature type="region of interest" description="Disordered" evidence="5">
    <location>
        <begin position="403"/>
        <end position="483"/>
    </location>
</feature>
<feature type="domain" description="Protein kinase" evidence="6">
    <location>
        <begin position="47"/>
        <end position="353"/>
    </location>
</feature>
<feature type="binding site" evidence="3">
    <location>
        <position position="77"/>
    </location>
    <ligand>
        <name>ATP</name>
        <dbReference type="ChEBI" id="CHEBI:30616"/>
    </ligand>
</feature>
<keyword evidence="4" id="KW-0418">Kinase</keyword>
<proteinExistence type="inferred from homology"/>
<organism evidence="7">
    <name type="scientific">Mucochytrium quahogii</name>
    <dbReference type="NCBI Taxonomy" id="96639"/>
    <lineage>
        <taxon>Eukaryota</taxon>
        <taxon>Sar</taxon>
        <taxon>Stramenopiles</taxon>
        <taxon>Bigyra</taxon>
        <taxon>Labyrinthulomycetes</taxon>
        <taxon>Thraustochytrida</taxon>
        <taxon>Thraustochytriidae</taxon>
        <taxon>Mucochytrium</taxon>
    </lineage>
</organism>
<dbReference type="InterPro" id="IPR008271">
    <property type="entry name" value="Ser/Thr_kinase_AS"/>
</dbReference>
<evidence type="ECO:0000256" key="4">
    <source>
        <dbReference type="RuleBase" id="RU000304"/>
    </source>
</evidence>
<dbReference type="InterPro" id="IPR000719">
    <property type="entry name" value="Prot_kinase_dom"/>
</dbReference>
<dbReference type="EMBL" id="HBHK01005321">
    <property type="protein sequence ID" value="CAD9670321.1"/>
    <property type="molecule type" value="Transcribed_RNA"/>
</dbReference>
<comment type="similarity">
    <text evidence="4">Belongs to the protein kinase superfamily.</text>
</comment>
<evidence type="ECO:0000256" key="3">
    <source>
        <dbReference type="PROSITE-ProRule" id="PRU10141"/>
    </source>
</evidence>
<dbReference type="GO" id="GO:0004674">
    <property type="term" value="F:protein serine/threonine kinase activity"/>
    <property type="evidence" value="ECO:0007669"/>
    <property type="project" value="UniProtKB-KW"/>
</dbReference>
<accession>A0A7S2W7D2</accession>
<protein>
    <recommendedName>
        <fullName evidence="6">Protein kinase domain-containing protein</fullName>
    </recommendedName>
</protein>
<dbReference type="SUPFAM" id="SSF56112">
    <property type="entry name" value="Protein kinase-like (PK-like)"/>
    <property type="match status" value="1"/>
</dbReference>
<dbReference type="PANTHER" id="PTHR24055">
    <property type="entry name" value="MITOGEN-ACTIVATED PROTEIN KINASE"/>
    <property type="match status" value="1"/>
</dbReference>
<keyword evidence="4" id="KW-0723">Serine/threonine-protein kinase</keyword>
<evidence type="ECO:0000256" key="2">
    <source>
        <dbReference type="ARBA" id="ARBA00022840"/>
    </source>
</evidence>
<evidence type="ECO:0000256" key="1">
    <source>
        <dbReference type="ARBA" id="ARBA00022741"/>
    </source>
</evidence>
<dbReference type="GO" id="GO:0005524">
    <property type="term" value="F:ATP binding"/>
    <property type="evidence" value="ECO:0007669"/>
    <property type="project" value="UniProtKB-UniRule"/>
</dbReference>
<evidence type="ECO:0000256" key="5">
    <source>
        <dbReference type="SAM" id="MobiDB-lite"/>
    </source>
</evidence>
<dbReference type="PROSITE" id="PS00107">
    <property type="entry name" value="PROTEIN_KINASE_ATP"/>
    <property type="match status" value="1"/>
</dbReference>
<keyword evidence="4" id="KW-0808">Transferase</keyword>
<feature type="compositionally biased region" description="Basic and acidic residues" evidence="5">
    <location>
        <begin position="455"/>
        <end position="469"/>
    </location>
</feature>
<sequence>MSDVYDTQIKMEEEECKDGESQRVEKVNDKTVYEPKTDGFSMEKQGYLILDRIGEGAYGVVYSAQDKQTGKLVAVKKIEGALSRPNACKRTYRELKLLNVLKHENLISLRNVLWDQNTPTTQIESKSNQEKPNTDIYAVFDLMETDLTTIIKSPQRLSNEHCQFFIYQVLRGLKYIHSANVIHRDLKPRNLLVNSNCDLKICDFGLARLDIPQLANEGKAMTDYVATRWYRPPEVVIASGAYTKAIDMWAVGCILGELLLRKPIFPGADQYDLLKRICVVLGAPPQQMLNVSHNEKINRYLKALAAQYPRPIYSIDNVFSHCEPKAIDLLKKLLVFDPKERYTVQQALAHPYLASLYCPQDEPTRSPINDPDFSFEYRKNTTVDQFKVLVQAQINLYSGMNRQTAQQTTKAPKDNPNSSLQSPIYEESEEAKALDETTKRLEEVVQISNNNQKAPTKEWKSPTSKEWRSPKNSSTVRGLGQSM</sequence>
<keyword evidence="1 3" id="KW-0547">Nucleotide-binding</keyword>
<dbReference type="CDD" id="cd07834">
    <property type="entry name" value="STKc_MAPK"/>
    <property type="match status" value="1"/>
</dbReference>
<dbReference type="Gene3D" id="3.30.200.20">
    <property type="entry name" value="Phosphorylase Kinase, domain 1"/>
    <property type="match status" value="1"/>
</dbReference>
<name>A0A7S2W7D2_9STRA</name>
<dbReference type="Gene3D" id="1.10.510.10">
    <property type="entry name" value="Transferase(Phosphotransferase) domain 1"/>
    <property type="match status" value="1"/>
</dbReference>
<keyword evidence="2 3" id="KW-0067">ATP-binding</keyword>
<dbReference type="InterPro" id="IPR017441">
    <property type="entry name" value="Protein_kinase_ATP_BS"/>
</dbReference>
<dbReference type="Pfam" id="PF00069">
    <property type="entry name" value="Pkinase"/>
    <property type="match status" value="1"/>
</dbReference>
<dbReference type="PROSITE" id="PS00108">
    <property type="entry name" value="PROTEIN_KINASE_ST"/>
    <property type="match status" value="1"/>
</dbReference>
<evidence type="ECO:0000313" key="7">
    <source>
        <dbReference type="EMBL" id="CAD9670321.1"/>
    </source>
</evidence>
<dbReference type="InterPro" id="IPR011009">
    <property type="entry name" value="Kinase-like_dom_sf"/>
</dbReference>
<feature type="compositionally biased region" description="Polar residues" evidence="5">
    <location>
        <begin position="470"/>
        <end position="483"/>
    </location>
</feature>
<gene>
    <name evidence="7" type="ORF">QSP1433_LOCUS3132</name>
</gene>
<dbReference type="FunFam" id="1.10.510.10:FF:000098">
    <property type="entry name" value="Mitogen-activated protein kinase 1"/>
    <property type="match status" value="1"/>
</dbReference>